<dbReference type="EMBL" id="AMZQ01000002">
    <property type="protein sequence ID" value="EKU11894.1"/>
    <property type="molecule type" value="Genomic_DNA"/>
</dbReference>
<comment type="caution">
    <text evidence="1">The sequence shown here is derived from an EMBL/GenBank/DDBJ whole genome shotgun (WGS) entry which is preliminary data.</text>
</comment>
<dbReference type="AlphaFoldDB" id="M5IR48"/>
<dbReference type="PATRIC" id="fig|1244083.3.peg.592"/>
<sequence>MSNFRSVFDDKFNPRELHLDKKLLKRETKETSSGQDIEIALWDISRDFQNLGFTALGVTLTLDNTGIWKNGTPGRIPNGKAAKELERKLNELIKKLLSTIPVWCAWVFERHRNGSPHIHALLFVPVRDLVQAIQKCKAVYNEDAVRINVLSPSYIFKNEKWEWALVEKEDDFLAASCSRLLARTALEINERENKLTRRNVAAVRDVQKTKELHRVFNAKLRKKYPSADLILSNLFGELWRHWKFTHCRTRQEKLEDEALGVTKPKRLIEREYEGEPKPFEVDKYVIMQPNLGCFGRDPHCKLKTESNDDLQQLDVTLWTRHHTERLHVNLKNIYLTKTQIHNLKLWAKKCLTKNDLLVLYRTLFGAKKICGRDPLRMLDFSPRDLSDYDRELLENRFDIRSWFGYIAPRLKKQTTPLDPGLQEIMAFIKEAMYENNRPATVVDRVSLAICCT</sequence>
<evidence type="ECO:0000313" key="2">
    <source>
        <dbReference type="Proteomes" id="UP000011939"/>
    </source>
</evidence>
<accession>M5IR48</accession>
<organism evidence="1 2">
    <name type="scientific">Campylobacter showae CSUNSWCD</name>
    <dbReference type="NCBI Taxonomy" id="1244083"/>
    <lineage>
        <taxon>Bacteria</taxon>
        <taxon>Pseudomonadati</taxon>
        <taxon>Campylobacterota</taxon>
        <taxon>Epsilonproteobacteria</taxon>
        <taxon>Campylobacterales</taxon>
        <taxon>Campylobacteraceae</taxon>
        <taxon>Campylobacter</taxon>
    </lineage>
</organism>
<dbReference type="Proteomes" id="UP000011939">
    <property type="component" value="Unassembled WGS sequence"/>
</dbReference>
<gene>
    <name evidence="1" type="ORF">CSUNSWCD_1218</name>
</gene>
<proteinExistence type="predicted"/>
<dbReference type="STRING" id="1244083.CSUNSWCD_1218"/>
<protein>
    <recommendedName>
        <fullName evidence="3">Replication protein</fullName>
    </recommendedName>
</protein>
<evidence type="ECO:0000313" key="1">
    <source>
        <dbReference type="EMBL" id="EKU11894.1"/>
    </source>
</evidence>
<name>M5IR48_9BACT</name>
<evidence type="ECO:0008006" key="3">
    <source>
        <dbReference type="Google" id="ProtNLM"/>
    </source>
</evidence>
<reference evidence="1 2" key="1">
    <citation type="journal article" date="2013" name="Genome Announc.">
        <title>Genome Sequence of Campylobacter showae UNSWCD, Isolated from a Patient with Crohn's Disease.</title>
        <authorList>
            <person name="Tay A.P."/>
            <person name="Kaakoush N.O."/>
            <person name="Deshpande N.P."/>
            <person name="Chen Z."/>
            <person name="Mitchell H."/>
            <person name="Wilkins M.R."/>
        </authorList>
    </citation>
    <scope>NUCLEOTIDE SEQUENCE [LARGE SCALE GENOMIC DNA]</scope>
    <source>
        <strain evidence="1 2">CSUNSWCD</strain>
    </source>
</reference>